<evidence type="ECO:0000313" key="1">
    <source>
        <dbReference type="EMBL" id="GID76724.1"/>
    </source>
</evidence>
<organism evidence="1 2">
    <name type="scientific">Paractinoplanes deccanensis</name>
    <dbReference type="NCBI Taxonomy" id="113561"/>
    <lineage>
        <taxon>Bacteria</taxon>
        <taxon>Bacillati</taxon>
        <taxon>Actinomycetota</taxon>
        <taxon>Actinomycetes</taxon>
        <taxon>Micromonosporales</taxon>
        <taxon>Micromonosporaceae</taxon>
        <taxon>Paractinoplanes</taxon>
    </lineage>
</organism>
<protein>
    <submittedName>
        <fullName evidence="1">Uncharacterized protein</fullName>
    </submittedName>
</protein>
<reference evidence="1 2" key="1">
    <citation type="submission" date="2021-01" db="EMBL/GenBank/DDBJ databases">
        <title>Whole genome shotgun sequence of Actinoplanes deccanensis NBRC 13994.</title>
        <authorList>
            <person name="Komaki H."/>
            <person name="Tamura T."/>
        </authorList>
    </citation>
    <scope>NUCLEOTIDE SEQUENCE [LARGE SCALE GENOMIC DNA]</scope>
    <source>
        <strain evidence="1 2">NBRC 13994</strain>
    </source>
</reference>
<name>A0ABQ3Y9Q7_9ACTN</name>
<keyword evidence="2" id="KW-1185">Reference proteome</keyword>
<accession>A0ABQ3Y9Q7</accession>
<dbReference type="EMBL" id="BOMI01000107">
    <property type="protein sequence ID" value="GID76724.1"/>
    <property type="molecule type" value="Genomic_DNA"/>
</dbReference>
<sequence length="64" mass="6694">MPHVYRIGTVLLLIAAVQVAILAGLGVIWPVCWAAVPVLVALAVRLVVRSVPAEKAPAEKTSVP</sequence>
<evidence type="ECO:0000313" key="2">
    <source>
        <dbReference type="Proteomes" id="UP000609879"/>
    </source>
</evidence>
<gene>
    <name evidence="1" type="ORF">Ade02nite_53650</name>
</gene>
<comment type="caution">
    <text evidence="1">The sequence shown here is derived from an EMBL/GenBank/DDBJ whole genome shotgun (WGS) entry which is preliminary data.</text>
</comment>
<dbReference type="Proteomes" id="UP000609879">
    <property type="component" value="Unassembled WGS sequence"/>
</dbReference>
<proteinExistence type="predicted"/>